<dbReference type="GO" id="GO:0098793">
    <property type="term" value="C:presynapse"/>
    <property type="evidence" value="ECO:0007669"/>
    <property type="project" value="UniProtKB-SubCell"/>
</dbReference>
<evidence type="ECO:0000256" key="14">
    <source>
        <dbReference type="ARBA" id="ARBA00023224"/>
    </source>
</evidence>
<keyword evidence="16" id="KW-0449">Lipoprotein</keyword>
<evidence type="ECO:0000256" key="20">
    <source>
        <dbReference type="SAM" id="MobiDB-lite"/>
    </source>
</evidence>
<evidence type="ECO:0000256" key="15">
    <source>
        <dbReference type="ARBA" id="ARBA00023273"/>
    </source>
</evidence>
<dbReference type="InterPro" id="IPR002230">
    <property type="entry name" value="Cnbnoid_rcpt"/>
</dbReference>
<feature type="transmembrane region" description="Helical" evidence="21">
    <location>
        <begin position="105"/>
        <end position="127"/>
    </location>
</feature>
<dbReference type="InterPro" id="IPR000276">
    <property type="entry name" value="GPCR_Rhodpsn"/>
</dbReference>
<dbReference type="Pfam" id="PF00001">
    <property type="entry name" value="7tm_1"/>
    <property type="match status" value="1"/>
</dbReference>
<dbReference type="InterPro" id="IPR000810">
    <property type="entry name" value="Canbinoid_rcpt_1"/>
</dbReference>
<evidence type="ECO:0000256" key="2">
    <source>
        <dbReference type="ARBA" id="ARBA00004651"/>
    </source>
</evidence>
<reference evidence="23" key="2">
    <citation type="submission" date="2025-09" db="UniProtKB">
        <authorList>
            <consortium name="Ensembl"/>
        </authorList>
    </citation>
    <scope>IDENTIFICATION</scope>
</reference>
<proteinExistence type="inferred from homology"/>
<organism evidence="23 24">
    <name type="scientific">Gadus morhua</name>
    <name type="common">Atlantic cod</name>
    <dbReference type="NCBI Taxonomy" id="8049"/>
    <lineage>
        <taxon>Eukaryota</taxon>
        <taxon>Metazoa</taxon>
        <taxon>Chordata</taxon>
        <taxon>Craniata</taxon>
        <taxon>Vertebrata</taxon>
        <taxon>Euteleostomi</taxon>
        <taxon>Actinopterygii</taxon>
        <taxon>Neopterygii</taxon>
        <taxon>Teleostei</taxon>
        <taxon>Neoteleostei</taxon>
        <taxon>Acanthomorphata</taxon>
        <taxon>Zeiogadaria</taxon>
        <taxon>Gadariae</taxon>
        <taxon>Gadiformes</taxon>
        <taxon>Gadoidei</taxon>
        <taxon>Gadidae</taxon>
        <taxon>Gadus</taxon>
    </lineage>
</organism>
<keyword evidence="6 21" id="KW-1133">Transmembrane helix</keyword>
<keyword evidence="14 19" id="KW-0807">Transducer</keyword>
<evidence type="ECO:0000256" key="19">
    <source>
        <dbReference type="RuleBase" id="RU000688"/>
    </source>
</evidence>
<evidence type="ECO:0000256" key="18">
    <source>
        <dbReference type="ARBA" id="ARBA00054215"/>
    </source>
</evidence>
<comment type="subcellular location">
    <subcellularLocation>
        <location evidence="2">Cell membrane</location>
        <topology evidence="2">Multi-pass membrane protein</topology>
    </subcellularLocation>
    <subcellularLocation>
        <location evidence="1">Mitochondrion outer membrane</location>
    </subcellularLocation>
    <subcellularLocation>
        <location evidence="17">Presynapse</location>
    </subcellularLocation>
</comment>
<evidence type="ECO:0000256" key="10">
    <source>
        <dbReference type="ARBA" id="ARBA00023136"/>
    </source>
</evidence>
<keyword evidence="13" id="KW-0325">Glycoprotein</keyword>
<dbReference type="FunFam" id="1.20.1070.10:FF:000072">
    <property type="entry name" value="Cannabinoid receptor 1"/>
    <property type="match status" value="1"/>
</dbReference>
<dbReference type="GO" id="GO:0004949">
    <property type="term" value="F:cannabinoid receptor activity"/>
    <property type="evidence" value="ECO:0007669"/>
    <property type="project" value="InterPro"/>
</dbReference>
<evidence type="ECO:0000313" key="23">
    <source>
        <dbReference type="Ensembl" id="ENSGMOP00000068505.1"/>
    </source>
</evidence>
<dbReference type="SMART" id="SM01381">
    <property type="entry name" value="7TM_GPCR_Srsx"/>
    <property type="match status" value="1"/>
</dbReference>
<protein>
    <submittedName>
        <fullName evidence="23">Cannabinoid receptor 1</fullName>
    </submittedName>
</protein>
<keyword evidence="15" id="KW-0966">Cell projection</keyword>
<evidence type="ECO:0000256" key="11">
    <source>
        <dbReference type="ARBA" id="ARBA00023139"/>
    </source>
</evidence>
<name>A0A8C5FXB6_GADMO</name>
<evidence type="ECO:0000256" key="9">
    <source>
        <dbReference type="ARBA" id="ARBA00023128"/>
    </source>
</evidence>
<keyword evidence="7" id="KW-0770">Synapse</keyword>
<evidence type="ECO:0000256" key="13">
    <source>
        <dbReference type="ARBA" id="ARBA00023180"/>
    </source>
</evidence>
<feature type="transmembrane region" description="Helical" evidence="21">
    <location>
        <begin position="261"/>
        <end position="285"/>
    </location>
</feature>
<evidence type="ECO:0000256" key="16">
    <source>
        <dbReference type="ARBA" id="ARBA00023288"/>
    </source>
</evidence>
<accession>A0A8C5FXB6</accession>
<feature type="region of interest" description="Disordered" evidence="20">
    <location>
        <begin position="403"/>
        <end position="447"/>
    </location>
</feature>
<dbReference type="PRINTS" id="PR00237">
    <property type="entry name" value="GPCRRHODOPSN"/>
</dbReference>
<feature type="transmembrane region" description="Helical" evidence="21">
    <location>
        <begin position="363"/>
        <end position="385"/>
    </location>
</feature>
<comment type="function">
    <text evidence="18">G-protein coupled receptor for cannabinoids. Mediates many cannabinoid-induced effects in the central nervous system (CNS), as well as in peripheral tissues. Regulates cellular respiration and energy production in response to cannabinoids. Signaling typically involves reduction in cyclic AMP.</text>
</comment>
<keyword evidence="12 19" id="KW-0675">Receptor</keyword>
<gene>
    <name evidence="23" type="primary">CNR1</name>
</gene>
<dbReference type="Ensembl" id="ENSGMOT00000011656.2">
    <property type="protein sequence ID" value="ENSGMOP00000068505.1"/>
    <property type="gene ID" value="ENSGMOG00000010595.2"/>
</dbReference>
<keyword evidence="4 19" id="KW-0812">Transmembrane</keyword>
<evidence type="ECO:0000256" key="8">
    <source>
        <dbReference type="ARBA" id="ARBA00023040"/>
    </source>
</evidence>
<dbReference type="GO" id="GO:0005741">
    <property type="term" value="C:mitochondrial outer membrane"/>
    <property type="evidence" value="ECO:0007669"/>
    <property type="project" value="UniProtKB-SubCell"/>
</dbReference>
<dbReference type="GO" id="GO:0005886">
    <property type="term" value="C:plasma membrane"/>
    <property type="evidence" value="ECO:0007669"/>
    <property type="project" value="UniProtKB-SubCell"/>
</dbReference>
<keyword evidence="11" id="KW-0564">Palmitate</keyword>
<feature type="transmembrane region" description="Helical" evidence="21">
    <location>
        <begin position="173"/>
        <end position="198"/>
    </location>
</feature>
<dbReference type="InterPro" id="IPR017452">
    <property type="entry name" value="GPCR_Rhodpsn_7TM"/>
</dbReference>
<dbReference type="PROSITE" id="PS00237">
    <property type="entry name" value="G_PROTEIN_RECEP_F1_1"/>
    <property type="match status" value="1"/>
</dbReference>
<keyword evidence="24" id="KW-1185">Reference proteome</keyword>
<dbReference type="Gene3D" id="1.20.1070.10">
    <property type="entry name" value="Rhodopsin 7-helix transmembrane proteins"/>
    <property type="match status" value="1"/>
</dbReference>
<dbReference type="PANTHER" id="PTHR22750">
    <property type="entry name" value="G-PROTEIN COUPLED RECEPTOR"/>
    <property type="match status" value="1"/>
</dbReference>
<dbReference type="Proteomes" id="UP000694546">
    <property type="component" value="Chromosome 5"/>
</dbReference>
<comment type="similarity">
    <text evidence="19">Belongs to the G-protein coupled receptor 1 family.</text>
</comment>
<evidence type="ECO:0000256" key="4">
    <source>
        <dbReference type="ARBA" id="ARBA00022692"/>
    </source>
</evidence>
<feature type="transmembrane region" description="Helical" evidence="21">
    <location>
        <begin position="139"/>
        <end position="161"/>
    </location>
</feature>
<evidence type="ECO:0000256" key="7">
    <source>
        <dbReference type="ARBA" id="ARBA00023018"/>
    </source>
</evidence>
<evidence type="ECO:0000256" key="5">
    <source>
        <dbReference type="ARBA" id="ARBA00022787"/>
    </source>
</evidence>
<feature type="compositionally biased region" description="Polar residues" evidence="20">
    <location>
        <begin position="436"/>
        <end position="447"/>
    </location>
</feature>
<dbReference type="PRINTS" id="PR00522">
    <property type="entry name" value="CANABINOID1R"/>
</dbReference>
<evidence type="ECO:0000256" key="17">
    <source>
        <dbReference type="ARBA" id="ARBA00034106"/>
    </source>
</evidence>
<dbReference type="PRINTS" id="PR00362">
    <property type="entry name" value="CANNABINOIDR"/>
</dbReference>
<feature type="transmembrane region" description="Helical" evidence="21">
    <location>
        <begin position="331"/>
        <end position="351"/>
    </location>
</feature>
<keyword evidence="10 21" id="KW-0472">Membrane</keyword>
<dbReference type="SUPFAM" id="SSF81321">
    <property type="entry name" value="Family A G protein-coupled receptor-like"/>
    <property type="match status" value="1"/>
</dbReference>
<evidence type="ECO:0000256" key="6">
    <source>
        <dbReference type="ARBA" id="ARBA00022989"/>
    </source>
</evidence>
<dbReference type="OrthoDB" id="5966748at2759"/>
<dbReference type="PROSITE" id="PS50262">
    <property type="entry name" value="G_PROTEIN_RECEP_F1_2"/>
    <property type="match status" value="1"/>
</dbReference>
<feature type="domain" description="G-protein coupled receptors family 1 profile" evidence="22">
    <location>
        <begin position="119"/>
        <end position="383"/>
    </location>
</feature>
<feature type="transmembrane region" description="Helical" evidence="21">
    <location>
        <begin position="219"/>
        <end position="241"/>
    </location>
</feature>
<dbReference type="AlphaFoldDB" id="A0A8C5FXB6"/>
<evidence type="ECO:0000259" key="22">
    <source>
        <dbReference type="PROSITE" id="PS50262"/>
    </source>
</evidence>
<dbReference type="GeneTree" id="ENSGT01140000282530"/>
<keyword evidence="3" id="KW-1003">Cell membrane</keyword>
<keyword evidence="9" id="KW-0496">Mitochondrion</keyword>
<reference evidence="23" key="1">
    <citation type="submission" date="2025-08" db="UniProtKB">
        <authorList>
            <consortium name="Ensembl"/>
        </authorList>
    </citation>
    <scope>IDENTIFICATION</scope>
</reference>
<evidence type="ECO:0000256" key="12">
    <source>
        <dbReference type="ARBA" id="ARBA00023170"/>
    </source>
</evidence>
<evidence type="ECO:0000313" key="24">
    <source>
        <dbReference type="Proteomes" id="UP000694546"/>
    </source>
</evidence>
<keyword evidence="5" id="KW-1000">Mitochondrion outer membrane</keyword>
<evidence type="ECO:0000256" key="21">
    <source>
        <dbReference type="SAM" id="Phobius"/>
    </source>
</evidence>
<evidence type="ECO:0000256" key="1">
    <source>
        <dbReference type="ARBA" id="ARBA00004294"/>
    </source>
</evidence>
<dbReference type="OMA" id="YLMFWIF"/>
<sequence length="447" mass="48092">MMSALGGITMATGLLYLGSNDAVYDDPSAFSGLMKAGFVPVKPRFPGGAKELGLASPFPETSLSDLLSSANGTAVRSAAGVPCGGSSADHMECFMILTPGQQLTIAVLALTLGSFTVLENVAVLGVILLTQTLRRRPSYLFIGSLAAADLLGSVIFVYSFLDFHVLHRKDTPPVFLFKLAGVITSFSASVGSLFLTAIDRYVSVQRPVAYKRIVTRARAVAAFTAMWAGAATFSLLPLLGWNCRSLASACSELFPLMDRRYLMLWIGVTGALVLFIVYAYVFILWKAHRHALRMMSRGAQRSVVLYAADGNRVQTGRPEQARVDLRLAKTLALILVVLLLCWGPVLAIMIYELFWKVSDALKAAFAFCCILCLLNSTVNPVIYALRSKDLRRAFLHLLRPRPSSDGGGCCGQRAPVGGPPEGNQERRSRGARVTLSGGTETSGAELV</sequence>
<keyword evidence="8 19" id="KW-0297">G-protein coupled receptor</keyword>
<evidence type="ECO:0000256" key="3">
    <source>
        <dbReference type="ARBA" id="ARBA00022475"/>
    </source>
</evidence>